<evidence type="ECO:0000313" key="10">
    <source>
        <dbReference type="RefSeq" id="XP_015185420.1"/>
    </source>
</evidence>
<dbReference type="PANTHER" id="PTHR16121">
    <property type="entry name" value="CAP-SPECIFIC MRNA (NUCLEOSIDE-2'-O-)-METHYLTRANSFERASE 1-RELATED"/>
    <property type="match status" value="1"/>
</dbReference>
<dbReference type="PROSITE" id="PS51614">
    <property type="entry name" value="SAM_MT_ADRIFT"/>
    <property type="match status" value="1"/>
</dbReference>
<feature type="binding site" evidence="7">
    <location>
        <position position="157"/>
    </location>
    <ligand>
        <name>S-adenosyl-L-methionine</name>
        <dbReference type="ChEBI" id="CHEBI:59789"/>
    </ligand>
</feature>
<dbReference type="PANTHER" id="PTHR16121:SF2">
    <property type="entry name" value="CAP-SPECIFIC MRNA (NUCLEOSIDE-2'-O-)-METHYLTRANSFERASE 2"/>
    <property type="match status" value="1"/>
</dbReference>
<feature type="domain" description="Adrift-type SAM-dependent 2'-O-MTase" evidence="8">
    <location>
        <begin position="98"/>
        <end position="312"/>
    </location>
</feature>
<feature type="active site" description="Proton acceptor" evidence="7">
    <location>
        <position position="265"/>
    </location>
</feature>
<keyword evidence="9" id="KW-1185">Reference proteome</keyword>
<dbReference type="RefSeq" id="XP_015185420.1">
    <property type="nucleotide sequence ID" value="XM_015329934.1"/>
</dbReference>
<feature type="binding site" evidence="7">
    <location>
        <position position="139"/>
    </location>
    <ligand>
        <name>S-adenosyl-L-methionine</name>
        <dbReference type="ChEBI" id="CHEBI:59789"/>
    </ligand>
</feature>
<dbReference type="EC" id="2.1.1.296" evidence="1"/>
<evidence type="ECO:0000313" key="9">
    <source>
        <dbReference type="Proteomes" id="UP000694924"/>
    </source>
</evidence>
<evidence type="ECO:0000256" key="2">
    <source>
        <dbReference type="ARBA" id="ARBA00021134"/>
    </source>
</evidence>
<protein>
    <recommendedName>
        <fullName evidence="2">Cap-specific mRNA (nucleoside-2'-O-)-methyltransferase 2</fullName>
        <ecNumber evidence="1">2.1.1.296</ecNumber>
    </recommendedName>
</protein>
<dbReference type="InterPro" id="IPR029063">
    <property type="entry name" value="SAM-dependent_MTases_sf"/>
</dbReference>
<evidence type="ECO:0000256" key="7">
    <source>
        <dbReference type="PROSITE-ProRule" id="PRU00946"/>
    </source>
</evidence>
<dbReference type="GeneID" id="107071175"/>
<proteinExistence type="predicted"/>
<evidence type="ECO:0000256" key="5">
    <source>
        <dbReference type="ARBA" id="ARBA00022691"/>
    </source>
</evidence>
<gene>
    <name evidence="10" type="primary">LOC107071175</name>
</gene>
<dbReference type="SUPFAM" id="SSF53335">
    <property type="entry name" value="S-adenosyl-L-methionine-dependent methyltransferases"/>
    <property type="match status" value="1"/>
</dbReference>
<dbReference type="InterPro" id="IPR050851">
    <property type="entry name" value="mRNA_Cap_2O-Ribose_MeTrfase"/>
</dbReference>
<evidence type="ECO:0000256" key="1">
    <source>
        <dbReference type="ARBA" id="ARBA00012770"/>
    </source>
</evidence>
<dbReference type="InterPro" id="IPR025807">
    <property type="entry name" value="Adrift-typ_MeTrfase"/>
</dbReference>
<evidence type="ECO:0000256" key="4">
    <source>
        <dbReference type="ARBA" id="ARBA00022679"/>
    </source>
</evidence>
<dbReference type="Gene3D" id="3.40.50.12760">
    <property type="match status" value="1"/>
</dbReference>
<reference evidence="10" key="1">
    <citation type="submission" date="2025-08" db="UniProtKB">
        <authorList>
            <consortium name="RefSeq"/>
        </authorList>
    </citation>
    <scope>IDENTIFICATION</scope>
    <source>
        <tissue evidence="10">Whole body</tissue>
    </source>
</reference>
<feature type="binding site" evidence="7">
    <location>
        <position position="225"/>
    </location>
    <ligand>
        <name>S-adenosyl-L-methionine</name>
        <dbReference type="ChEBI" id="CHEBI:59789"/>
    </ligand>
</feature>
<dbReference type="InterPro" id="IPR002877">
    <property type="entry name" value="RNA_MeTrfase_FtsJ_dom"/>
</dbReference>
<sequence>MTTIEETILMNKIDSCINELFSKTFLLAEKENYSLPSPDRMFKESPWYIKELQTFKEQLNEVKNRLNGFPLGMWHKHTNNRNKAGQVLYHVKKNIEPELLTQAWCKFYEILSSLHFVPKSAIQKNNNSFTSVHLCEAPGAFVTSLNHWLKTNTNFNWNWLATTLNPYYEGNSSSSTVIDDRFIINTLNHWYFYEDNTGNLMDLKNLNFFVNQAKINDNILLITADGSINCMDVPAEQEATVSKLQYCEIVAALHLLNKGGSFLIKIFTIFEYTSVCSLYLLACCFNTLYITKPATSKEGNSETYVVCIDFKGPEYIAPYLSTLKKYYETVANTAMFCKEDIPSNFIEKIIKCSQFFKEHQVRAITDNITSFISDEEVDNICDIKVIQELVAKKYLKHCNLQPLPIDCKIMKKNKLYNLIFNLAKVQSNESYDMRCEKANRSPVQRLIEYRNEINEIYSRVLMSEPYEFQFTNQHIALEFCTGKPFCRVFNSKFYNIRILNMQNEIENILDELQLKNYSFPSDEDTVNLLQELHITSNYLTLCLQYTNLNYNSTLIFQIYELLYTLVIHENLVLIGYSLLTRLNISLLYLLNYTFESMELIPHEKVGCLIILKNYKNNPNIFKMWEKIVQINKKLQTEGKTVLSLIPISHLCDWEAYNKIVECNHWIFKTYFNYIINNALDIITVC</sequence>
<evidence type="ECO:0000256" key="3">
    <source>
        <dbReference type="ARBA" id="ARBA00022603"/>
    </source>
</evidence>
<organism evidence="9 10">
    <name type="scientific">Polistes dominula</name>
    <name type="common">European paper wasp</name>
    <name type="synonym">Vespa dominula</name>
    <dbReference type="NCBI Taxonomy" id="743375"/>
    <lineage>
        <taxon>Eukaryota</taxon>
        <taxon>Metazoa</taxon>
        <taxon>Ecdysozoa</taxon>
        <taxon>Arthropoda</taxon>
        <taxon>Hexapoda</taxon>
        <taxon>Insecta</taxon>
        <taxon>Pterygota</taxon>
        <taxon>Neoptera</taxon>
        <taxon>Endopterygota</taxon>
        <taxon>Hymenoptera</taxon>
        <taxon>Apocrita</taxon>
        <taxon>Aculeata</taxon>
        <taxon>Vespoidea</taxon>
        <taxon>Vespidae</taxon>
        <taxon>Polistinae</taxon>
        <taxon>Polistini</taxon>
        <taxon>Polistes</taxon>
    </lineage>
</organism>
<dbReference type="Pfam" id="PF01728">
    <property type="entry name" value="FtsJ"/>
    <property type="match status" value="1"/>
</dbReference>
<accession>A0ABM1IYY3</accession>
<dbReference type="Proteomes" id="UP000694924">
    <property type="component" value="Unplaced"/>
</dbReference>
<keyword evidence="4 7" id="KW-0808">Transferase</keyword>
<name>A0ABM1IYY3_POLDO</name>
<keyword evidence="5 7" id="KW-0949">S-adenosyl-L-methionine</keyword>
<evidence type="ECO:0000256" key="6">
    <source>
        <dbReference type="ARBA" id="ARBA00049477"/>
    </source>
</evidence>
<evidence type="ECO:0000259" key="8">
    <source>
        <dbReference type="PROSITE" id="PS51614"/>
    </source>
</evidence>
<keyword evidence="3 7" id="KW-0489">Methyltransferase</keyword>
<comment type="catalytic activity">
    <reaction evidence="6">
        <text>a 5'-end (N(7)-methyl 5'-triphosphoguanosine)-(2'-O-methyl-ribonucleoside)-(ribonucleotide) in mRNA + S-adenosyl-L-methionine = a 5'-end (N(7)-methyl 5'-triphosphoguanosine)-(2'-O-methyl-ribonucleoside)-(2'-O-methyl-ribonucleotide) in mRNA + S-adenosyl-L-homocysteine + H(+)</text>
        <dbReference type="Rhea" id="RHEA:67024"/>
        <dbReference type="Rhea" id="RHEA-COMP:17169"/>
        <dbReference type="Rhea" id="RHEA-COMP:17170"/>
        <dbReference type="ChEBI" id="CHEBI:15378"/>
        <dbReference type="ChEBI" id="CHEBI:57856"/>
        <dbReference type="ChEBI" id="CHEBI:59789"/>
        <dbReference type="ChEBI" id="CHEBI:167612"/>
        <dbReference type="ChEBI" id="CHEBI:167614"/>
        <dbReference type="EC" id="2.1.1.296"/>
    </reaction>
</comment>